<dbReference type="NCBIfam" id="TIGR04294">
    <property type="entry name" value="pre_pil_HX9DG"/>
    <property type="match status" value="1"/>
</dbReference>
<dbReference type="NCBIfam" id="TIGR02532">
    <property type="entry name" value="IV_pilin_GFxxxE"/>
    <property type="match status" value="1"/>
</dbReference>
<dbReference type="InterPro" id="IPR011453">
    <property type="entry name" value="DUF1559"/>
</dbReference>
<evidence type="ECO:0000259" key="2">
    <source>
        <dbReference type="Pfam" id="PF07596"/>
    </source>
</evidence>
<dbReference type="PROSITE" id="PS00409">
    <property type="entry name" value="PROKAR_NTER_METHYL"/>
    <property type="match status" value="1"/>
</dbReference>
<feature type="domain" description="DUF1559" evidence="2">
    <location>
        <begin position="35"/>
        <end position="277"/>
    </location>
</feature>
<dbReference type="OrthoDB" id="276576at2"/>
<reference evidence="4" key="1">
    <citation type="submission" date="2019-02" db="EMBL/GenBank/DDBJ databases">
        <title>Deep-cultivation of Planctomycetes and their phenomic and genomic characterization uncovers novel biology.</title>
        <authorList>
            <person name="Wiegand S."/>
            <person name="Jogler M."/>
            <person name="Boedeker C."/>
            <person name="Pinto D."/>
            <person name="Vollmers J."/>
            <person name="Rivas-Marin E."/>
            <person name="Kohn T."/>
            <person name="Peeters S.H."/>
            <person name="Heuer A."/>
            <person name="Rast P."/>
            <person name="Oberbeckmann S."/>
            <person name="Bunk B."/>
            <person name="Jeske O."/>
            <person name="Meyerdierks A."/>
            <person name="Storesund J.E."/>
            <person name="Kallscheuer N."/>
            <person name="Luecker S."/>
            <person name="Lage O.M."/>
            <person name="Pohl T."/>
            <person name="Merkel B.J."/>
            <person name="Hornburger P."/>
            <person name="Mueller R.-W."/>
            <person name="Bruemmer F."/>
            <person name="Labrenz M."/>
            <person name="Spormann A.M."/>
            <person name="Op den Camp H."/>
            <person name="Overmann J."/>
            <person name="Amann R."/>
            <person name="Jetten M.S.M."/>
            <person name="Mascher T."/>
            <person name="Medema M.H."/>
            <person name="Devos D.P."/>
            <person name="Kaster A.-K."/>
            <person name="Ovreas L."/>
            <person name="Rohde M."/>
            <person name="Galperin M.Y."/>
            <person name="Jogler C."/>
        </authorList>
    </citation>
    <scope>NUCLEOTIDE SEQUENCE [LARGE SCALE GENOMIC DNA]</scope>
    <source>
        <strain evidence="4">Pan97</strain>
    </source>
</reference>
<dbReference type="Pfam" id="PF07963">
    <property type="entry name" value="N_methyl"/>
    <property type="match status" value="1"/>
</dbReference>
<dbReference type="Gene3D" id="3.30.700.10">
    <property type="entry name" value="Glycoprotein, Type 4 Pilin"/>
    <property type="match status" value="1"/>
</dbReference>
<dbReference type="Pfam" id="PF07596">
    <property type="entry name" value="SBP_bac_10"/>
    <property type="match status" value="1"/>
</dbReference>
<sequence>MARTYPAYRGFTLVELLVVIAIIGVLIALLLPAVQQAREAARRIQCTNNMKQIGLALHNYHDTFLRLPYGSHHANRWGWQPRMMAFMEMGNAYEQLDFSINSWQGTNIDIIRAVQPPFLCPSDPFGEEVLEEESFAGPTWIISQSDYAACIGDYRNSTGVGEDPTYGNVGGTNTQVRGMIGRWGWAANFRDVTDGLSNTICVGECVGAFCITQNFGTQTFATTAHPINFMNKSLQADIPDQANPRWDESIGFRSFHPGGAMFQMGDGSVRFLADTIDGTTYRGFASRGGGEVLATN</sequence>
<dbReference type="KEGG" id="bvo:Pan97_19410"/>
<dbReference type="AlphaFoldDB" id="A0A518C6S6"/>
<accession>A0A518C6S6</accession>
<protein>
    <recommendedName>
        <fullName evidence="2">DUF1559 domain-containing protein</fullName>
    </recommendedName>
</protein>
<dbReference type="PANTHER" id="PTHR30093:SF2">
    <property type="entry name" value="TYPE II SECRETION SYSTEM PROTEIN H"/>
    <property type="match status" value="1"/>
</dbReference>
<dbReference type="PANTHER" id="PTHR30093">
    <property type="entry name" value="GENERAL SECRETION PATHWAY PROTEIN G"/>
    <property type="match status" value="1"/>
</dbReference>
<organism evidence="3 4">
    <name type="scientific">Bremerella volcania</name>
    <dbReference type="NCBI Taxonomy" id="2527984"/>
    <lineage>
        <taxon>Bacteria</taxon>
        <taxon>Pseudomonadati</taxon>
        <taxon>Planctomycetota</taxon>
        <taxon>Planctomycetia</taxon>
        <taxon>Pirellulales</taxon>
        <taxon>Pirellulaceae</taxon>
        <taxon>Bremerella</taxon>
    </lineage>
</organism>
<keyword evidence="1" id="KW-1133">Transmembrane helix</keyword>
<keyword evidence="1" id="KW-0812">Transmembrane</keyword>
<dbReference type="SUPFAM" id="SSF54523">
    <property type="entry name" value="Pili subunits"/>
    <property type="match status" value="1"/>
</dbReference>
<dbReference type="RefSeq" id="WP_144978266.1">
    <property type="nucleotide sequence ID" value="NZ_CP036289.1"/>
</dbReference>
<proteinExistence type="predicted"/>
<dbReference type="InterPro" id="IPR012902">
    <property type="entry name" value="N_methyl_site"/>
</dbReference>
<feature type="transmembrane region" description="Helical" evidence="1">
    <location>
        <begin position="12"/>
        <end position="34"/>
    </location>
</feature>
<evidence type="ECO:0000256" key="1">
    <source>
        <dbReference type="SAM" id="Phobius"/>
    </source>
</evidence>
<evidence type="ECO:0000313" key="4">
    <source>
        <dbReference type="Proteomes" id="UP000318626"/>
    </source>
</evidence>
<dbReference type="EMBL" id="CP036289">
    <property type="protein sequence ID" value="QDU74921.1"/>
    <property type="molecule type" value="Genomic_DNA"/>
</dbReference>
<gene>
    <name evidence="3" type="ORF">Pan97_19410</name>
</gene>
<dbReference type="InterPro" id="IPR027558">
    <property type="entry name" value="Pre_pil_HX9DG_C"/>
</dbReference>
<name>A0A518C6S6_9BACT</name>
<dbReference type="InterPro" id="IPR045584">
    <property type="entry name" value="Pilin-like"/>
</dbReference>
<keyword evidence="4" id="KW-1185">Reference proteome</keyword>
<evidence type="ECO:0000313" key="3">
    <source>
        <dbReference type="EMBL" id="QDU74921.1"/>
    </source>
</evidence>
<dbReference type="Proteomes" id="UP000318626">
    <property type="component" value="Chromosome"/>
</dbReference>
<keyword evidence="1" id="KW-0472">Membrane</keyword>